<keyword evidence="1" id="KW-0472">Membrane</keyword>
<name>A0AAE0PJ57_SORBR</name>
<evidence type="ECO:0000313" key="2">
    <source>
        <dbReference type="EMBL" id="KAK3400993.1"/>
    </source>
</evidence>
<dbReference type="Proteomes" id="UP001281003">
    <property type="component" value="Unassembled WGS sequence"/>
</dbReference>
<comment type="caution">
    <text evidence="2">The sequence shown here is derived from an EMBL/GenBank/DDBJ whole genome shotgun (WGS) entry which is preliminary data.</text>
</comment>
<keyword evidence="1" id="KW-0812">Transmembrane</keyword>
<proteinExistence type="predicted"/>
<reference evidence="2" key="2">
    <citation type="submission" date="2023-07" db="EMBL/GenBank/DDBJ databases">
        <authorList>
            <consortium name="Lawrence Berkeley National Laboratory"/>
            <person name="Haridas S."/>
            <person name="Hensen N."/>
            <person name="Bonometti L."/>
            <person name="Westerberg I."/>
            <person name="Brannstrom I.O."/>
            <person name="Guillou S."/>
            <person name="Cros-Aarteil S."/>
            <person name="Calhoun S."/>
            <person name="Kuo A."/>
            <person name="Mondo S."/>
            <person name="Pangilinan J."/>
            <person name="Riley R."/>
            <person name="LaButti K."/>
            <person name="Andreopoulos B."/>
            <person name="Lipzen A."/>
            <person name="Chen C."/>
            <person name="Yanf M."/>
            <person name="Daum C."/>
            <person name="Ng V."/>
            <person name="Clum A."/>
            <person name="Steindorff A."/>
            <person name="Ohm R."/>
            <person name="Martin F."/>
            <person name="Silar P."/>
            <person name="Natvig D."/>
            <person name="Lalanne C."/>
            <person name="Gautier V."/>
            <person name="Ament-velasquez S.L."/>
            <person name="Kruys A."/>
            <person name="Hutchinson M.I."/>
            <person name="Powell A.J."/>
            <person name="Barry K."/>
            <person name="Miller A.N."/>
            <person name="Grigoriev I.V."/>
            <person name="Debuchy R."/>
            <person name="Gladieux P."/>
            <person name="Thoren M.H."/>
            <person name="Johannesson H."/>
        </authorList>
    </citation>
    <scope>NUCLEOTIDE SEQUENCE</scope>
    <source>
        <strain evidence="2">FGSC 1904</strain>
    </source>
</reference>
<keyword evidence="1" id="KW-1133">Transmembrane helix</keyword>
<feature type="transmembrane region" description="Helical" evidence="1">
    <location>
        <begin position="65"/>
        <end position="83"/>
    </location>
</feature>
<accession>A0AAE0PJ57</accession>
<dbReference type="AlphaFoldDB" id="A0AAE0PJ57"/>
<sequence length="147" mass="16836">MQGDQEGGTGGTNTRHEYQVSVRPGRFYARFGFSASLICVGFLGSGLLNDTLWLGLGAVTKAVKVHGWPLGCKSMLLLLLSPLKGMRRDMLRLSVYMRLWELHRGCFEMSSPANIGVQYRQHEEPEIYTTVNKKPQQDRRSRKWRRY</sequence>
<evidence type="ECO:0000256" key="1">
    <source>
        <dbReference type="SAM" id="Phobius"/>
    </source>
</evidence>
<dbReference type="EMBL" id="JAUTDP010000003">
    <property type="protein sequence ID" value="KAK3400993.1"/>
    <property type="molecule type" value="Genomic_DNA"/>
</dbReference>
<feature type="transmembrane region" description="Helical" evidence="1">
    <location>
        <begin position="27"/>
        <end position="45"/>
    </location>
</feature>
<gene>
    <name evidence="2" type="ORF">B0T20DRAFT_158664</name>
</gene>
<organism evidence="2 3">
    <name type="scientific">Sordaria brevicollis</name>
    <dbReference type="NCBI Taxonomy" id="83679"/>
    <lineage>
        <taxon>Eukaryota</taxon>
        <taxon>Fungi</taxon>
        <taxon>Dikarya</taxon>
        <taxon>Ascomycota</taxon>
        <taxon>Pezizomycotina</taxon>
        <taxon>Sordariomycetes</taxon>
        <taxon>Sordariomycetidae</taxon>
        <taxon>Sordariales</taxon>
        <taxon>Sordariaceae</taxon>
        <taxon>Sordaria</taxon>
    </lineage>
</organism>
<keyword evidence="3" id="KW-1185">Reference proteome</keyword>
<evidence type="ECO:0000313" key="3">
    <source>
        <dbReference type="Proteomes" id="UP001281003"/>
    </source>
</evidence>
<protein>
    <submittedName>
        <fullName evidence="2">Uncharacterized protein</fullName>
    </submittedName>
</protein>
<reference evidence="2" key="1">
    <citation type="journal article" date="2023" name="Mol. Phylogenet. Evol.">
        <title>Genome-scale phylogeny and comparative genomics of the fungal order Sordariales.</title>
        <authorList>
            <person name="Hensen N."/>
            <person name="Bonometti L."/>
            <person name="Westerberg I."/>
            <person name="Brannstrom I.O."/>
            <person name="Guillou S."/>
            <person name="Cros-Aarteil S."/>
            <person name="Calhoun S."/>
            <person name="Haridas S."/>
            <person name="Kuo A."/>
            <person name="Mondo S."/>
            <person name="Pangilinan J."/>
            <person name="Riley R."/>
            <person name="LaButti K."/>
            <person name="Andreopoulos B."/>
            <person name="Lipzen A."/>
            <person name="Chen C."/>
            <person name="Yan M."/>
            <person name="Daum C."/>
            <person name="Ng V."/>
            <person name="Clum A."/>
            <person name="Steindorff A."/>
            <person name="Ohm R.A."/>
            <person name="Martin F."/>
            <person name="Silar P."/>
            <person name="Natvig D.O."/>
            <person name="Lalanne C."/>
            <person name="Gautier V."/>
            <person name="Ament-Velasquez S.L."/>
            <person name="Kruys A."/>
            <person name="Hutchinson M.I."/>
            <person name="Powell A.J."/>
            <person name="Barry K."/>
            <person name="Miller A.N."/>
            <person name="Grigoriev I.V."/>
            <person name="Debuchy R."/>
            <person name="Gladieux P."/>
            <person name="Hiltunen Thoren M."/>
            <person name="Johannesson H."/>
        </authorList>
    </citation>
    <scope>NUCLEOTIDE SEQUENCE</scope>
    <source>
        <strain evidence="2">FGSC 1904</strain>
    </source>
</reference>